<dbReference type="Gene3D" id="3.30.565.10">
    <property type="entry name" value="Histidine kinase-like ATPase, C-terminal domain"/>
    <property type="match status" value="1"/>
</dbReference>
<gene>
    <name evidence="5 9" type="primary">mutL</name>
    <name evidence="9" type="ORF">K8I29_04855</name>
</gene>
<evidence type="ECO:0000256" key="1">
    <source>
        <dbReference type="ARBA" id="ARBA00006082"/>
    </source>
</evidence>
<reference evidence="9" key="2">
    <citation type="submission" date="2021-08" db="EMBL/GenBank/DDBJ databases">
        <authorList>
            <person name="Dalcin Martins P."/>
        </authorList>
    </citation>
    <scope>NUCLEOTIDE SEQUENCE</scope>
    <source>
        <strain evidence="9">MAG_39</strain>
    </source>
</reference>
<dbReference type="AlphaFoldDB" id="A0A953JBB4"/>
<dbReference type="CDD" id="cd16926">
    <property type="entry name" value="HATPase_MutL-MLH-PMS-like"/>
    <property type="match status" value="1"/>
</dbReference>
<dbReference type="Pfam" id="PF08676">
    <property type="entry name" value="MutL_C"/>
    <property type="match status" value="1"/>
</dbReference>
<keyword evidence="9" id="KW-0378">Hydrolase</keyword>
<proteinExistence type="inferred from homology"/>
<dbReference type="Gene3D" id="3.30.1370.100">
    <property type="entry name" value="MutL, C-terminal domain, regulatory subdomain"/>
    <property type="match status" value="1"/>
</dbReference>
<evidence type="ECO:0000256" key="3">
    <source>
        <dbReference type="ARBA" id="ARBA00022763"/>
    </source>
</evidence>
<evidence type="ECO:0000256" key="6">
    <source>
        <dbReference type="SAM" id="MobiDB-lite"/>
    </source>
</evidence>
<dbReference type="PROSITE" id="PS00058">
    <property type="entry name" value="DNA_MISMATCH_REPAIR_1"/>
    <property type="match status" value="1"/>
</dbReference>
<keyword evidence="3 5" id="KW-0227">DNA damage</keyword>
<dbReference type="Gene3D" id="3.30.230.10">
    <property type="match status" value="1"/>
</dbReference>
<dbReference type="GO" id="GO:0140664">
    <property type="term" value="F:ATP-dependent DNA damage sensor activity"/>
    <property type="evidence" value="ECO:0007669"/>
    <property type="project" value="InterPro"/>
</dbReference>
<dbReference type="HAMAP" id="MF_00149">
    <property type="entry name" value="DNA_mis_repair"/>
    <property type="match status" value="1"/>
</dbReference>
<dbReference type="FunFam" id="3.30.565.10:FF:000003">
    <property type="entry name" value="DNA mismatch repair endonuclease MutL"/>
    <property type="match status" value="1"/>
</dbReference>
<evidence type="ECO:0000256" key="2">
    <source>
        <dbReference type="ARBA" id="ARBA00021975"/>
    </source>
</evidence>
<evidence type="ECO:0000259" key="8">
    <source>
        <dbReference type="SMART" id="SM01340"/>
    </source>
</evidence>
<keyword evidence="9" id="KW-0255">Endonuclease</keyword>
<dbReference type="InterPro" id="IPR020568">
    <property type="entry name" value="Ribosomal_Su5_D2-typ_SF"/>
</dbReference>
<keyword evidence="4 5" id="KW-0234">DNA repair</keyword>
<dbReference type="NCBIfam" id="TIGR00585">
    <property type="entry name" value="mutl"/>
    <property type="match status" value="1"/>
</dbReference>
<evidence type="ECO:0000313" key="10">
    <source>
        <dbReference type="Proteomes" id="UP000705867"/>
    </source>
</evidence>
<evidence type="ECO:0000313" key="9">
    <source>
        <dbReference type="EMBL" id="MBZ0155530.1"/>
    </source>
</evidence>
<feature type="compositionally biased region" description="Basic and acidic residues" evidence="6">
    <location>
        <begin position="335"/>
        <end position="347"/>
    </location>
</feature>
<evidence type="ECO:0000259" key="7">
    <source>
        <dbReference type="SMART" id="SM00853"/>
    </source>
</evidence>
<dbReference type="InterPro" id="IPR014762">
    <property type="entry name" value="DNA_mismatch_repair_CS"/>
</dbReference>
<dbReference type="GO" id="GO:0032300">
    <property type="term" value="C:mismatch repair complex"/>
    <property type="evidence" value="ECO:0007669"/>
    <property type="project" value="InterPro"/>
</dbReference>
<dbReference type="Proteomes" id="UP000705867">
    <property type="component" value="Unassembled WGS sequence"/>
</dbReference>
<dbReference type="PANTHER" id="PTHR10073:SF12">
    <property type="entry name" value="DNA MISMATCH REPAIR PROTEIN MLH1"/>
    <property type="match status" value="1"/>
</dbReference>
<dbReference type="InterPro" id="IPR037198">
    <property type="entry name" value="MutL_C_sf"/>
</dbReference>
<comment type="function">
    <text evidence="5">This protein is involved in the repair of mismatches in DNA. It is required for dam-dependent methyl-directed DNA mismatch repair. May act as a 'molecular matchmaker', a protein that promotes the formation of a stable complex between two or more DNA-binding proteins in an ATP-dependent manner without itself being part of a final effector complex.</text>
</comment>
<dbReference type="GO" id="GO:0006298">
    <property type="term" value="P:mismatch repair"/>
    <property type="evidence" value="ECO:0007669"/>
    <property type="project" value="UniProtKB-UniRule"/>
</dbReference>
<dbReference type="InterPro" id="IPR038973">
    <property type="entry name" value="MutL/Mlh/Pms-like"/>
</dbReference>
<feature type="domain" description="MutL C-terminal dimerisation" evidence="7">
    <location>
        <begin position="397"/>
        <end position="541"/>
    </location>
</feature>
<dbReference type="GO" id="GO:0004519">
    <property type="term" value="F:endonuclease activity"/>
    <property type="evidence" value="ECO:0007669"/>
    <property type="project" value="UniProtKB-KW"/>
</dbReference>
<evidence type="ECO:0000256" key="4">
    <source>
        <dbReference type="ARBA" id="ARBA00023204"/>
    </source>
</evidence>
<organism evidence="9 10">
    <name type="scientific">Candidatus Nitrobium versatile</name>
    <dbReference type="NCBI Taxonomy" id="2884831"/>
    <lineage>
        <taxon>Bacteria</taxon>
        <taxon>Pseudomonadati</taxon>
        <taxon>Nitrospirota</taxon>
        <taxon>Nitrospiria</taxon>
        <taxon>Nitrospirales</taxon>
        <taxon>Nitrospiraceae</taxon>
        <taxon>Candidatus Nitrobium</taxon>
    </lineage>
</organism>
<dbReference type="GO" id="GO:0030983">
    <property type="term" value="F:mismatched DNA binding"/>
    <property type="evidence" value="ECO:0007669"/>
    <property type="project" value="InterPro"/>
</dbReference>
<sequence>MSIITVLPEHLRNKIAAGEVVERPASVVKELIENSIDAGSTRIDIEVVRAGRSLLRVSDNGKGMEREDALLAFERYATSKIREEGDLFALRTLGFRGEALSSIASVAKVKLSTATREGGADAVSAVTGTCIEISGGEVPEVRDCPAVGTSIEVKDLFFNTPARRKFLKSDTTESYHIIDAVTRAALSHPHIGFFLQMERETVLSLPAALSLRERLVQVYGRDFMEGLQEGGAEGGRMGAEVFVSKPSFLRNNRSNQYLFINGRPVRDPGVTQAVYKAYEGIIPGDKHPLFFIYLTMDPSGVDFNVHPAKREVRFENKSMVFHFIFRTVGDVLRRGRETDLPPTDDRSSTPLSRIAEEAPVSGGDISYPERERAAAGPEYAISENMNVSYVSSVPSLYIGDTLVAIPDRGGLLLLDYHAAHERINYERFLKRTELRGCPLLFPQQVKLQSGEYRVILSHLPLLNAFGIEVEDFGHGSVVVRSLPGLLQDADSGALLSDVAAALLRKDDEGVDGKGFEPVDSLTKAVAARIACHSSIRGKEVPDGVRIAELLKALALCENPGSCPHGRPTKIFLSREELRKMFRK</sequence>
<name>A0A953JBB4_9BACT</name>
<accession>A0A953JBB4</accession>
<evidence type="ECO:0000256" key="5">
    <source>
        <dbReference type="HAMAP-Rule" id="MF_00149"/>
    </source>
</evidence>
<comment type="caution">
    <text evidence="9">The sequence shown here is derived from an EMBL/GenBank/DDBJ whole genome shotgun (WGS) entry which is preliminary data.</text>
</comment>
<dbReference type="InterPro" id="IPR042120">
    <property type="entry name" value="MutL_C_dimsub"/>
</dbReference>
<dbReference type="Gene3D" id="3.30.1540.20">
    <property type="entry name" value="MutL, C-terminal domain, dimerisation subdomain"/>
    <property type="match status" value="1"/>
</dbReference>
<dbReference type="Pfam" id="PF13589">
    <property type="entry name" value="HATPase_c_3"/>
    <property type="match status" value="1"/>
</dbReference>
<dbReference type="Pfam" id="PF01119">
    <property type="entry name" value="DNA_mis_repair"/>
    <property type="match status" value="1"/>
</dbReference>
<dbReference type="GO" id="GO:0016887">
    <property type="term" value="F:ATP hydrolysis activity"/>
    <property type="evidence" value="ECO:0007669"/>
    <property type="project" value="InterPro"/>
</dbReference>
<dbReference type="CDD" id="cd00782">
    <property type="entry name" value="MutL_Trans"/>
    <property type="match status" value="1"/>
</dbReference>
<feature type="domain" description="DNA mismatch repair protein S5" evidence="8">
    <location>
        <begin position="215"/>
        <end position="333"/>
    </location>
</feature>
<protein>
    <recommendedName>
        <fullName evidence="2 5">DNA mismatch repair protein MutL</fullName>
    </recommendedName>
</protein>
<dbReference type="InterPro" id="IPR036890">
    <property type="entry name" value="HATPase_C_sf"/>
</dbReference>
<keyword evidence="9" id="KW-0540">Nuclease</keyword>
<feature type="region of interest" description="Disordered" evidence="6">
    <location>
        <begin position="335"/>
        <end position="367"/>
    </location>
</feature>
<comment type="similarity">
    <text evidence="1 5">Belongs to the DNA mismatch repair MutL/HexB family.</text>
</comment>
<dbReference type="GO" id="GO:0005524">
    <property type="term" value="F:ATP binding"/>
    <property type="evidence" value="ECO:0007669"/>
    <property type="project" value="InterPro"/>
</dbReference>
<dbReference type="InterPro" id="IPR002099">
    <property type="entry name" value="MutL/Mlh/PMS"/>
</dbReference>
<reference evidence="9" key="1">
    <citation type="journal article" date="2021" name="bioRxiv">
        <title>Unraveling nitrogen, sulfur and carbon metabolic pathways and microbial community transcriptional responses to substrate deprivation and toxicity stresses in a bioreactor mimicking anoxic brackish coastal sediment conditions.</title>
        <authorList>
            <person name="Martins P.D."/>
            <person name="Echeveste M.J."/>
            <person name="Arshad A."/>
            <person name="Kurth J."/>
            <person name="Ouboter H."/>
            <person name="Jetten M.S.M."/>
            <person name="Welte C.U."/>
        </authorList>
    </citation>
    <scope>NUCLEOTIDE SEQUENCE</scope>
    <source>
        <strain evidence="9">MAG_39</strain>
    </source>
</reference>
<dbReference type="InterPro" id="IPR014721">
    <property type="entry name" value="Ribsml_uS5_D2-typ_fold_subgr"/>
</dbReference>
<dbReference type="SUPFAM" id="SSF118116">
    <property type="entry name" value="DNA mismatch repair protein MutL"/>
    <property type="match status" value="1"/>
</dbReference>
<dbReference type="InterPro" id="IPR014790">
    <property type="entry name" value="MutL_C"/>
</dbReference>
<dbReference type="InterPro" id="IPR013507">
    <property type="entry name" value="DNA_mismatch_S5_2-like"/>
</dbReference>
<dbReference type="EMBL" id="JAIOIV010000034">
    <property type="protein sequence ID" value="MBZ0155530.1"/>
    <property type="molecule type" value="Genomic_DNA"/>
</dbReference>
<dbReference type="InterPro" id="IPR042121">
    <property type="entry name" value="MutL_C_regsub"/>
</dbReference>
<dbReference type="SMART" id="SM00853">
    <property type="entry name" value="MutL_C"/>
    <property type="match status" value="1"/>
</dbReference>
<dbReference type="InterPro" id="IPR020667">
    <property type="entry name" value="DNA_mismatch_repair_MutL"/>
</dbReference>
<dbReference type="SMART" id="SM01340">
    <property type="entry name" value="DNA_mis_repair"/>
    <property type="match status" value="1"/>
</dbReference>
<dbReference type="SUPFAM" id="SSF55874">
    <property type="entry name" value="ATPase domain of HSP90 chaperone/DNA topoisomerase II/histidine kinase"/>
    <property type="match status" value="1"/>
</dbReference>
<dbReference type="SUPFAM" id="SSF54211">
    <property type="entry name" value="Ribosomal protein S5 domain 2-like"/>
    <property type="match status" value="1"/>
</dbReference>
<dbReference type="PANTHER" id="PTHR10073">
    <property type="entry name" value="DNA MISMATCH REPAIR PROTEIN MLH, PMS, MUTL"/>
    <property type="match status" value="1"/>
</dbReference>